<evidence type="ECO:0000313" key="2">
    <source>
        <dbReference type="Proteomes" id="UP000577362"/>
    </source>
</evidence>
<proteinExistence type="predicted"/>
<reference evidence="1 2" key="1">
    <citation type="submission" date="2020-08" db="EMBL/GenBank/DDBJ databases">
        <title>Genomic Encyclopedia of Type Strains, Phase IV (KMG-IV): sequencing the most valuable type-strain genomes for metagenomic binning, comparative biology and taxonomic classification.</title>
        <authorList>
            <person name="Goeker M."/>
        </authorList>
    </citation>
    <scope>NUCLEOTIDE SEQUENCE [LARGE SCALE GENOMIC DNA]</scope>
    <source>
        <strain evidence="1 2">DSM 103737</strain>
    </source>
</reference>
<dbReference type="RefSeq" id="WP_019403932.1">
    <property type="nucleotide sequence ID" value="NZ_JACIEN010000003.1"/>
</dbReference>
<evidence type="ECO:0008006" key="3">
    <source>
        <dbReference type="Google" id="ProtNLM"/>
    </source>
</evidence>
<evidence type="ECO:0000313" key="1">
    <source>
        <dbReference type="EMBL" id="MBB4018142.1"/>
    </source>
</evidence>
<gene>
    <name evidence="1" type="ORF">GGR16_003176</name>
</gene>
<dbReference type="Pfam" id="PF14196">
    <property type="entry name" value="ATC_hydrolase"/>
    <property type="match status" value="1"/>
</dbReference>
<dbReference type="EMBL" id="JACIEN010000003">
    <property type="protein sequence ID" value="MBB4018142.1"/>
    <property type="molecule type" value="Genomic_DNA"/>
</dbReference>
<protein>
    <recommendedName>
        <fullName evidence="3">L-2-amino-thiazoline-4-carboxylic acid hydrolase</fullName>
    </recommendedName>
</protein>
<dbReference type="InterPro" id="IPR026002">
    <property type="entry name" value="ATC_hydrolase-like"/>
</dbReference>
<name>A0A840C2D2_9HYPH</name>
<keyword evidence="2" id="KW-1185">Reference proteome</keyword>
<dbReference type="Proteomes" id="UP000577362">
    <property type="component" value="Unassembled WGS sequence"/>
</dbReference>
<organism evidence="1 2">
    <name type="scientific">Chelatococcus caeni</name>
    <dbReference type="NCBI Taxonomy" id="1348468"/>
    <lineage>
        <taxon>Bacteria</taxon>
        <taxon>Pseudomonadati</taxon>
        <taxon>Pseudomonadota</taxon>
        <taxon>Alphaproteobacteria</taxon>
        <taxon>Hyphomicrobiales</taxon>
        <taxon>Chelatococcaceae</taxon>
        <taxon>Chelatococcus</taxon>
    </lineage>
</organism>
<dbReference type="AlphaFoldDB" id="A0A840C2D2"/>
<comment type="caution">
    <text evidence="1">The sequence shown here is derived from an EMBL/GenBank/DDBJ whole genome shotgun (WGS) entry which is preliminary data.</text>
</comment>
<accession>A0A840C2D2</accession>
<sequence>MADKADDNTINLLRRAFAMRAAAYAYMFDTLREELGEEKALELGMKATRRMGEDMGRNFKDYGPGDLNGLKDAFLGGIIEGERMFSPEVRRCDGEELEIYFHRCPLKEAWQEMGRSDEDVHKLCRMAGAIDTGLFTAAGFTFAGETWKPGESGCCRLRVLPGKAA</sequence>